<dbReference type="InterPro" id="IPR000953">
    <property type="entry name" value="Chromo/chromo_shadow_dom"/>
</dbReference>
<name>A0ABR2YTT4_9CHLO</name>
<feature type="compositionally biased region" description="Polar residues" evidence="1">
    <location>
        <begin position="67"/>
        <end position="76"/>
    </location>
</feature>
<feature type="region of interest" description="Disordered" evidence="1">
    <location>
        <begin position="1"/>
        <end position="93"/>
    </location>
</feature>
<dbReference type="Proteomes" id="UP001491310">
    <property type="component" value="Unassembled WGS sequence"/>
</dbReference>
<dbReference type="Pfam" id="PF00385">
    <property type="entry name" value="Chromo"/>
    <property type="match status" value="1"/>
</dbReference>
<evidence type="ECO:0000313" key="4">
    <source>
        <dbReference type="Proteomes" id="UP001491310"/>
    </source>
</evidence>
<dbReference type="PROSITE" id="PS50013">
    <property type="entry name" value="CHROMO_2"/>
    <property type="match status" value="1"/>
</dbReference>
<organism evidence="3 4">
    <name type="scientific">Coccomyxa subellipsoidea</name>
    <dbReference type="NCBI Taxonomy" id="248742"/>
    <lineage>
        <taxon>Eukaryota</taxon>
        <taxon>Viridiplantae</taxon>
        <taxon>Chlorophyta</taxon>
        <taxon>core chlorophytes</taxon>
        <taxon>Trebouxiophyceae</taxon>
        <taxon>Trebouxiophyceae incertae sedis</taxon>
        <taxon>Coccomyxaceae</taxon>
        <taxon>Coccomyxa</taxon>
    </lineage>
</organism>
<keyword evidence="4" id="KW-1185">Reference proteome</keyword>
<dbReference type="EMBL" id="JALJOT010000005">
    <property type="protein sequence ID" value="KAK9915135.1"/>
    <property type="molecule type" value="Genomic_DNA"/>
</dbReference>
<dbReference type="SUPFAM" id="SSF54160">
    <property type="entry name" value="Chromo domain-like"/>
    <property type="match status" value="1"/>
</dbReference>
<comment type="caution">
    <text evidence="3">The sequence shown here is derived from an EMBL/GenBank/DDBJ whole genome shotgun (WGS) entry which is preliminary data.</text>
</comment>
<dbReference type="InterPro" id="IPR023780">
    <property type="entry name" value="Chromo_domain"/>
</dbReference>
<dbReference type="Gene3D" id="2.40.50.40">
    <property type="match status" value="1"/>
</dbReference>
<proteinExistence type="predicted"/>
<protein>
    <recommendedName>
        <fullName evidence="2">Chromo domain-containing protein</fullName>
    </recommendedName>
</protein>
<dbReference type="SMART" id="SM00298">
    <property type="entry name" value="CHROMO"/>
    <property type="match status" value="1"/>
</dbReference>
<evidence type="ECO:0000256" key="1">
    <source>
        <dbReference type="SAM" id="MobiDB-lite"/>
    </source>
</evidence>
<feature type="compositionally biased region" description="Polar residues" evidence="1">
    <location>
        <begin position="141"/>
        <end position="153"/>
    </location>
</feature>
<evidence type="ECO:0000259" key="2">
    <source>
        <dbReference type="PROSITE" id="PS50013"/>
    </source>
</evidence>
<feature type="compositionally biased region" description="Polar residues" evidence="1">
    <location>
        <begin position="32"/>
        <end position="57"/>
    </location>
</feature>
<sequence>MGSAFSRKTAESLEEDNEGLPVTGTPAGTADTAVQNAAHTEQATNATLQQQTHSAQKGASPPHLPVQQKTPPTNAKPQVESPISPLKSDGQPRRHMSMVELSGVPQTPLPTAAAPSAKKGAPSLETPAYVAMTKPKRKRVSSTATMAAGMNSSQKKRRPSTWSYVGLQYLQVADNDGRKRAGWVECPDGRCYPRTVTFKKGDVPLHVYAKQEYNNNVEYEVEAILDERRRGPTVQYRIKWKGYELDPEEFVARKALEDCEALDKWEAAQAAATSTSRQLHLMHA</sequence>
<accession>A0ABR2YTT4</accession>
<feature type="domain" description="Chromo" evidence="2">
    <location>
        <begin position="219"/>
        <end position="284"/>
    </location>
</feature>
<feature type="region of interest" description="Disordered" evidence="1">
    <location>
        <begin position="133"/>
        <end position="157"/>
    </location>
</feature>
<evidence type="ECO:0000313" key="3">
    <source>
        <dbReference type="EMBL" id="KAK9915135.1"/>
    </source>
</evidence>
<gene>
    <name evidence="3" type="ORF">WJX75_005177</name>
</gene>
<reference evidence="3 4" key="1">
    <citation type="journal article" date="2024" name="Nat. Commun.">
        <title>Phylogenomics reveals the evolutionary origins of lichenization in chlorophyte algae.</title>
        <authorList>
            <person name="Puginier C."/>
            <person name="Libourel C."/>
            <person name="Otte J."/>
            <person name="Skaloud P."/>
            <person name="Haon M."/>
            <person name="Grisel S."/>
            <person name="Petersen M."/>
            <person name="Berrin J.G."/>
            <person name="Delaux P.M."/>
            <person name="Dal Grande F."/>
            <person name="Keller J."/>
        </authorList>
    </citation>
    <scope>NUCLEOTIDE SEQUENCE [LARGE SCALE GENOMIC DNA]</scope>
    <source>
        <strain evidence="3 4">SAG 216-7</strain>
    </source>
</reference>
<dbReference type="InterPro" id="IPR016197">
    <property type="entry name" value="Chromo-like_dom_sf"/>
</dbReference>